<protein>
    <submittedName>
        <fullName evidence="13">TonB-dependent receptor</fullName>
    </submittedName>
</protein>
<keyword evidence="4 8" id="KW-0812">Transmembrane</keyword>
<dbReference type="AlphaFoldDB" id="A0AA94EFG0"/>
<dbReference type="Pfam" id="PF00593">
    <property type="entry name" value="TonB_dep_Rec_b-barrel"/>
    <property type="match status" value="1"/>
</dbReference>
<evidence type="ECO:0000256" key="2">
    <source>
        <dbReference type="ARBA" id="ARBA00022448"/>
    </source>
</evidence>
<name>A0AA94EFG0_9GAMM</name>
<dbReference type="PANTHER" id="PTHR47234">
    <property type="match status" value="1"/>
</dbReference>
<evidence type="ECO:0000259" key="11">
    <source>
        <dbReference type="Pfam" id="PF00593"/>
    </source>
</evidence>
<evidence type="ECO:0000313" key="13">
    <source>
        <dbReference type="EMBL" id="RUO44857.1"/>
    </source>
</evidence>
<keyword evidence="13" id="KW-0675">Receptor</keyword>
<dbReference type="PROSITE" id="PS52016">
    <property type="entry name" value="TONB_DEPENDENT_REC_3"/>
    <property type="match status" value="1"/>
</dbReference>
<feature type="signal peptide" evidence="10">
    <location>
        <begin position="1"/>
        <end position="24"/>
    </location>
</feature>
<proteinExistence type="inferred from homology"/>
<dbReference type="InterPro" id="IPR036942">
    <property type="entry name" value="Beta-barrel_TonB_sf"/>
</dbReference>
<reference evidence="14" key="1">
    <citation type="journal article" date="2018" name="Front. Microbiol.">
        <title>Genome-Based Analysis Reveals the Taxonomy and Diversity of the Family Idiomarinaceae.</title>
        <authorList>
            <person name="Liu Y."/>
            <person name="Lai Q."/>
            <person name="Shao Z."/>
        </authorList>
    </citation>
    <scope>NUCLEOTIDE SEQUENCE [LARGE SCALE GENOMIC DNA]</scope>
    <source>
        <strain evidence="14">SN-14</strain>
    </source>
</reference>
<evidence type="ECO:0000256" key="1">
    <source>
        <dbReference type="ARBA" id="ARBA00004571"/>
    </source>
</evidence>
<evidence type="ECO:0000259" key="12">
    <source>
        <dbReference type="Pfam" id="PF07715"/>
    </source>
</evidence>
<accession>A0AA94EFG0</accession>
<evidence type="ECO:0000256" key="10">
    <source>
        <dbReference type="SAM" id="SignalP"/>
    </source>
</evidence>
<keyword evidence="5 9" id="KW-0798">TonB box</keyword>
<feature type="chain" id="PRO_5041685814" evidence="10">
    <location>
        <begin position="25"/>
        <end position="988"/>
    </location>
</feature>
<dbReference type="InterPro" id="IPR012910">
    <property type="entry name" value="Plug_dom"/>
</dbReference>
<feature type="domain" description="TonB-dependent receptor plug" evidence="12">
    <location>
        <begin position="57"/>
        <end position="177"/>
    </location>
</feature>
<keyword evidence="2 8" id="KW-0813">Transport</keyword>
<evidence type="ECO:0000256" key="8">
    <source>
        <dbReference type="PROSITE-ProRule" id="PRU01360"/>
    </source>
</evidence>
<organism evidence="13 14">
    <name type="scientific">Idiomarina aquatica</name>
    <dbReference type="NCBI Taxonomy" id="1327752"/>
    <lineage>
        <taxon>Bacteria</taxon>
        <taxon>Pseudomonadati</taxon>
        <taxon>Pseudomonadota</taxon>
        <taxon>Gammaproteobacteria</taxon>
        <taxon>Alteromonadales</taxon>
        <taxon>Idiomarinaceae</taxon>
        <taxon>Idiomarina</taxon>
    </lineage>
</organism>
<feature type="domain" description="TonB-dependent receptor-like beta-barrel" evidence="11">
    <location>
        <begin position="398"/>
        <end position="945"/>
    </location>
</feature>
<evidence type="ECO:0000256" key="3">
    <source>
        <dbReference type="ARBA" id="ARBA00022452"/>
    </source>
</evidence>
<dbReference type="Proteomes" id="UP000286680">
    <property type="component" value="Unassembled WGS sequence"/>
</dbReference>
<keyword evidence="6 8" id="KW-0472">Membrane</keyword>
<evidence type="ECO:0000256" key="5">
    <source>
        <dbReference type="ARBA" id="ARBA00023077"/>
    </source>
</evidence>
<dbReference type="GO" id="GO:0009279">
    <property type="term" value="C:cell outer membrane"/>
    <property type="evidence" value="ECO:0007669"/>
    <property type="project" value="UniProtKB-SubCell"/>
</dbReference>
<comment type="caution">
    <text evidence="13">The sequence shown here is derived from an EMBL/GenBank/DDBJ whole genome shotgun (WGS) entry which is preliminary data.</text>
</comment>
<comment type="similarity">
    <text evidence="8 9">Belongs to the TonB-dependent receptor family.</text>
</comment>
<dbReference type="InterPro" id="IPR000531">
    <property type="entry name" value="Beta-barrel_TonB"/>
</dbReference>
<dbReference type="PANTHER" id="PTHR47234:SF2">
    <property type="entry name" value="TONB-DEPENDENT RECEPTOR"/>
    <property type="match status" value="1"/>
</dbReference>
<keyword evidence="14" id="KW-1185">Reference proteome</keyword>
<evidence type="ECO:0000256" key="6">
    <source>
        <dbReference type="ARBA" id="ARBA00023136"/>
    </source>
</evidence>
<evidence type="ECO:0000256" key="4">
    <source>
        <dbReference type="ARBA" id="ARBA00022692"/>
    </source>
</evidence>
<evidence type="ECO:0000256" key="7">
    <source>
        <dbReference type="ARBA" id="ARBA00023237"/>
    </source>
</evidence>
<gene>
    <name evidence="13" type="ORF">CWE23_02145</name>
</gene>
<dbReference type="InterPro" id="IPR037066">
    <property type="entry name" value="Plug_dom_sf"/>
</dbReference>
<comment type="subcellular location">
    <subcellularLocation>
        <location evidence="1 8">Cell outer membrane</location>
        <topology evidence="1 8">Multi-pass membrane protein</topology>
    </subcellularLocation>
</comment>
<dbReference type="InterPro" id="IPR039426">
    <property type="entry name" value="TonB-dep_rcpt-like"/>
</dbReference>
<evidence type="ECO:0000313" key="14">
    <source>
        <dbReference type="Proteomes" id="UP000286680"/>
    </source>
</evidence>
<keyword evidence="10" id="KW-0732">Signal</keyword>
<evidence type="ECO:0000256" key="9">
    <source>
        <dbReference type="RuleBase" id="RU003357"/>
    </source>
</evidence>
<dbReference type="EMBL" id="PIPS01000001">
    <property type="protein sequence ID" value="RUO44857.1"/>
    <property type="molecule type" value="Genomic_DNA"/>
</dbReference>
<keyword evidence="7 8" id="KW-0998">Cell outer membrane</keyword>
<keyword evidence="3 8" id="KW-1134">Transmembrane beta strand</keyword>
<dbReference type="Gene3D" id="2.40.170.20">
    <property type="entry name" value="TonB-dependent receptor, beta-barrel domain"/>
    <property type="match status" value="1"/>
</dbReference>
<dbReference type="Pfam" id="PF07715">
    <property type="entry name" value="Plug"/>
    <property type="match status" value="1"/>
</dbReference>
<sequence>MPKMAKSQLAIAIACVFASAPVLAQQEEQQQTEQQAEQQQEVERIQVTGSRIRTDGMDEATPVQVIQAEDAITQGFTNLGDLLQSSTIAAGSGQVTSAISSAFVADGGSGVNTLSLRGLGANRTLVLLNGRRAGPAGTQGAVSAFDLNVMPLAAIERIEILKDGASSLYGSDAVAGVVNIITKKGDASSVDINMSQPMDDGGETMRLSATLGRTYDKGSFRVVADYNLQKELANGDRDFFQCGQRYAFDPETGERTDNVDPRTGDYHCSDLPWGHVWIYDYSTGGLVTTRAQYDYDGDLGNYIPRFNQDPNSPDYMATEPGWPEGWYQVGYDNASDAVDNQDHPFQDRESLIPRQEKITLYGQGDYLLTDDVTLYAEALLNRRTTEINGYRQFWSYKYNENFYAGDPLSEGWTGAQWLSPTPITDHADDEIVVDYRRFVVGANGYLGEWFWDFSIQDSHSDGDYTSDVIYDDAISPYNFASGSCEGTVTPVRGVDCVDVPWLDPDFLAGDIPQNVRDFMFGRETGNTVYKQRTAEGYFSGDLMELPAGIVGAAIGAQYQTDEIVDTPAEVTRIGNAWGSSSAGITQGKSNSRAVFGEIQVPVLADLPFAERLDFTGSARWTDVSTYGSDTTYKMGLNWLIGEGFRIRATRGSSFRSPALYELFLNSRTSFPSQRSIDPCVDWANQLEQGNISPTLAANCEADGLPGDHVAGSISATFFESGGAENGIKAETSVSEVIGFVWIPESVDFAFSADYFNIEIDDEVTSLSPANIVYGCYNSENFASEPLCEQFTRDDTDNRIDEIFGGYLNISEQINRGIDFNVNYRTATPIGDLSFRYEHTVQIEASRKLLPTSDPVDYTGEIGNPKHVGVLTTELRYSDWTFNWTARYIGDGDNYERFGNGEFDNTASYRGEESIVKLDVPSVFYHAFSANYDFDNGFSTTVGVANAFDREPPLITGISGITTRRGNSAFYSQYDWLGRRVFLNLSYDF</sequence>
<dbReference type="Gene3D" id="2.170.130.10">
    <property type="entry name" value="TonB-dependent receptor, plug domain"/>
    <property type="match status" value="1"/>
</dbReference>
<dbReference type="SUPFAM" id="SSF56935">
    <property type="entry name" value="Porins"/>
    <property type="match status" value="1"/>
</dbReference>